<dbReference type="GO" id="GO:0000428">
    <property type="term" value="C:DNA-directed RNA polymerase complex"/>
    <property type="evidence" value="ECO:0007669"/>
    <property type="project" value="UniProtKB-KW"/>
</dbReference>
<dbReference type="PROSITE" id="PS50880">
    <property type="entry name" value="TOPRIM"/>
    <property type="match status" value="1"/>
</dbReference>
<dbReference type="Pfam" id="PF10410">
    <property type="entry name" value="DnaB_bind"/>
    <property type="match status" value="1"/>
</dbReference>
<comment type="subunit">
    <text evidence="12">Monomer. Interacts with DnaB.</text>
</comment>
<dbReference type="GO" id="GO:0003899">
    <property type="term" value="F:DNA-directed RNA polymerase activity"/>
    <property type="evidence" value="ECO:0007669"/>
    <property type="project" value="UniProtKB-UniRule"/>
</dbReference>
<dbReference type="InterPro" id="IPR006295">
    <property type="entry name" value="DNA_primase_DnaG"/>
</dbReference>
<evidence type="ECO:0000256" key="3">
    <source>
        <dbReference type="ARBA" id="ARBA00022679"/>
    </source>
</evidence>
<protein>
    <recommendedName>
        <fullName evidence="12 13">DNA primase</fullName>
        <ecNumber evidence="12">2.7.7.101</ecNumber>
    </recommendedName>
</protein>
<comment type="catalytic activity">
    <reaction evidence="12">
        <text>ssDNA + n NTP = ssDNA/pppN(pN)n-1 hybrid + (n-1) diphosphate.</text>
        <dbReference type="EC" id="2.7.7.101"/>
    </reaction>
</comment>
<dbReference type="SUPFAM" id="SSF48024">
    <property type="entry name" value="N-terminal domain of DnaB helicase"/>
    <property type="match status" value="1"/>
</dbReference>
<keyword evidence="11 12" id="KW-0804">Transcription</keyword>
<dbReference type="Pfam" id="PF13155">
    <property type="entry name" value="Toprim_2"/>
    <property type="match status" value="1"/>
</dbReference>
<keyword evidence="17" id="KW-1185">Reference proteome</keyword>
<dbReference type="Gene3D" id="1.10.860.10">
    <property type="entry name" value="DNAb Helicase, Chain A"/>
    <property type="match status" value="1"/>
</dbReference>
<dbReference type="PIRSF" id="PIRSF002811">
    <property type="entry name" value="DnaG"/>
    <property type="match status" value="1"/>
</dbReference>
<evidence type="ECO:0000256" key="12">
    <source>
        <dbReference type="HAMAP-Rule" id="MF_00974"/>
    </source>
</evidence>
<evidence type="ECO:0000259" key="15">
    <source>
        <dbReference type="PROSITE" id="PS50880"/>
    </source>
</evidence>
<dbReference type="InterPro" id="IPR050219">
    <property type="entry name" value="DnaG_primase"/>
</dbReference>
<comment type="domain">
    <text evidence="12">Contains an N-terminal zinc-binding domain, a central core domain that contains the primase activity, and a C-terminal DnaB-binding domain.</text>
</comment>
<dbReference type="AlphaFoldDB" id="A0A380NPJ3"/>
<dbReference type="HAMAP" id="MF_00974">
    <property type="entry name" value="DNA_primase_DnaG"/>
    <property type="match status" value="1"/>
</dbReference>
<keyword evidence="8 12" id="KW-0862">Zinc</keyword>
<evidence type="ECO:0000256" key="6">
    <source>
        <dbReference type="ARBA" id="ARBA00022723"/>
    </source>
</evidence>
<dbReference type="Gene3D" id="3.90.980.10">
    <property type="entry name" value="DNA primase, catalytic core, N-terminal domain"/>
    <property type="match status" value="1"/>
</dbReference>
<keyword evidence="9" id="KW-0460">Magnesium</keyword>
<keyword evidence="7 12" id="KW-0863">Zinc-finger</keyword>
<dbReference type="InterPro" id="IPR013264">
    <property type="entry name" value="DNAG_N"/>
</dbReference>
<dbReference type="GO" id="GO:1990077">
    <property type="term" value="C:primosome complex"/>
    <property type="evidence" value="ECO:0007669"/>
    <property type="project" value="UniProtKB-KW"/>
</dbReference>
<reference evidence="16 17" key="1">
    <citation type="submission" date="2018-06" db="EMBL/GenBank/DDBJ databases">
        <authorList>
            <consortium name="Pathogen Informatics"/>
            <person name="Doyle S."/>
        </authorList>
    </citation>
    <scope>NUCLEOTIDE SEQUENCE [LARGE SCALE GENOMIC DNA]</scope>
    <source>
        <strain evidence="16 17">NCTC12020</strain>
    </source>
</reference>
<dbReference type="InterPro" id="IPR030846">
    <property type="entry name" value="DnaG_bac"/>
</dbReference>
<evidence type="ECO:0000256" key="5">
    <source>
        <dbReference type="ARBA" id="ARBA00022705"/>
    </source>
</evidence>
<dbReference type="Pfam" id="PF08275">
    <property type="entry name" value="DNAG_N"/>
    <property type="match status" value="1"/>
</dbReference>
<dbReference type="PANTHER" id="PTHR30313:SF2">
    <property type="entry name" value="DNA PRIMASE"/>
    <property type="match status" value="1"/>
</dbReference>
<feature type="zinc finger region" description="CHC2-type" evidence="12 14">
    <location>
        <begin position="45"/>
        <end position="69"/>
    </location>
</feature>
<feature type="domain" description="Toprim" evidence="15">
    <location>
        <begin position="265"/>
        <end position="346"/>
    </location>
</feature>
<keyword evidence="4 12" id="KW-0548">Nucleotidyltransferase</keyword>
<dbReference type="GO" id="GO:0003677">
    <property type="term" value="F:DNA binding"/>
    <property type="evidence" value="ECO:0007669"/>
    <property type="project" value="UniProtKB-KW"/>
</dbReference>
<comment type="similarity">
    <text evidence="12 13">Belongs to the DnaG primase family.</text>
</comment>
<keyword evidence="3 12" id="KW-0808">Transferase</keyword>
<evidence type="ECO:0000256" key="2">
    <source>
        <dbReference type="ARBA" id="ARBA00022515"/>
    </source>
</evidence>
<dbReference type="SUPFAM" id="SSF57783">
    <property type="entry name" value="Zinc beta-ribbon"/>
    <property type="match status" value="1"/>
</dbReference>
<dbReference type="InterPro" id="IPR034151">
    <property type="entry name" value="TOPRIM_DnaG_bac"/>
</dbReference>
<gene>
    <name evidence="12 16" type="primary">dnaG</name>
    <name evidence="16" type="ORF">NCTC12020_01985</name>
</gene>
<sequence length="594" mass="67651">MGCEEMSRHFDAELIEQIKDANDIVSVISEHITLKKKGKNYWGCCPFHNEKTPSFSVNPEKGFFYCFGCHESGNSISFLMKYNGVSFPEAMEQLANRAGIALPEKELTVGELKRKEHRDELYRVNQLAAKFFHNCLTQTEMGKPGLEYLQSRGLSKETIERFQLGFAPNNWDKLFRSFHERGIDERILIECGLCRKNDTGRIYDYFRNRVMFPICDGKGRVVAFGGRVLDDSTPKYLNSPEYELFNKGHMLFAFDKAYRTIREKKQVILVEGYMDVIGAHNRGVTNVVASLGTAYTKDQGRLLIRQAEEVVLAYDMDTAGQKAARRAIELLQDTEFKVRVVAMPDGKDPDDYVRNHGPEAFLELVAKAVSPFEFYLNSALISHDSNTAKGKEAILEEVFPLISVTSNQIERENYLKALALPLWLDNSTIYRMFRQYLTKGDINLPESTPDTAVSSTTIGEEDRLVAIAITDPLAWQRVQAYLPLEDITNPLYQALFKKAGELLSKSGALQETALEEMLTDEERSAYGRLMVIGETEFNEAQLDGYIRAVRLKSLRNQYKTHSVLADQLNRAGDARFIEELKFCQDLQALIKEWT</sequence>
<dbReference type="EMBL" id="UHIO01000001">
    <property type="protein sequence ID" value="SUP45082.1"/>
    <property type="molecule type" value="Genomic_DNA"/>
</dbReference>
<evidence type="ECO:0000256" key="8">
    <source>
        <dbReference type="ARBA" id="ARBA00022833"/>
    </source>
</evidence>
<evidence type="ECO:0000256" key="7">
    <source>
        <dbReference type="ARBA" id="ARBA00022771"/>
    </source>
</evidence>
<comment type="cofactor">
    <cofactor evidence="12 13 14">
        <name>Zn(2+)</name>
        <dbReference type="ChEBI" id="CHEBI:29105"/>
    </cofactor>
    <text evidence="12 13 14">Binds 1 zinc ion per monomer.</text>
</comment>
<evidence type="ECO:0000313" key="16">
    <source>
        <dbReference type="EMBL" id="SUP45082.1"/>
    </source>
</evidence>
<evidence type="ECO:0000256" key="13">
    <source>
        <dbReference type="PIRNR" id="PIRNR002811"/>
    </source>
</evidence>
<keyword evidence="6 12" id="KW-0479">Metal-binding</keyword>
<dbReference type="GO" id="GO:0003678">
    <property type="term" value="F:DNA helicase activity"/>
    <property type="evidence" value="ECO:0007669"/>
    <property type="project" value="InterPro"/>
</dbReference>
<evidence type="ECO:0000256" key="10">
    <source>
        <dbReference type="ARBA" id="ARBA00023125"/>
    </source>
</evidence>
<organism evidence="16 17">
    <name type="scientific">Veillonella criceti</name>
    <dbReference type="NCBI Taxonomy" id="103891"/>
    <lineage>
        <taxon>Bacteria</taxon>
        <taxon>Bacillati</taxon>
        <taxon>Bacillota</taxon>
        <taxon>Negativicutes</taxon>
        <taxon>Veillonellales</taxon>
        <taxon>Veillonellaceae</taxon>
        <taxon>Veillonella</taxon>
    </lineage>
</organism>
<name>A0A380NPJ3_9FIRM</name>
<keyword evidence="10 12" id="KW-0238">DNA-binding</keyword>
<dbReference type="InterPro" id="IPR019475">
    <property type="entry name" value="DNA_primase_DnaB-bd"/>
</dbReference>
<dbReference type="NCBIfam" id="TIGR01391">
    <property type="entry name" value="dnaG"/>
    <property type="match status" value="1"/>
</dbReference>
<dbReference type="SMART" id="SM00493">
    <property type="entry name" value="TOPRIM"/>
    <property type="match status" value="1"/>
</dbReference>
<dbReference type="SUPFAM" id="SSF56731">
    <property type="entry name" value="DNA primase core"/>
    <property type="match status" value="1"/>
</dbReference>
<keyword evidence="5 12" id="KW-0235">DNA replication</keyword>
<evidence type="ECO:0000256" key="9">
    <source>
        <dbReference type="ARBA" id="ARBA00022842"/>
    </source>
</evidence>
<dbReference type="FunFam" id="3.40.1360.10:FF:000002">
    <property type="entry name" value="DNA primase"/>
    <property type="match status" value="1"/>
</dbReference>
<evidence type="ECO:0000256" key="1">
    <source>
        <dbReference type="ARBA" id="ARBA00022478"/>
    </source>
</evidence>
<evidence type="ECO:0000313" key="17">
    <source>
        <dbReference type="Proteomes" id="UP000255367"/>
    </source>
</evidence>
<evidence type="ECO:0000256" key="11">
    <source>
        <dbReference type="ARBA" id="ARBA00023163"/>
    </source>
</evidence>
<dbReference type="CDD" id="cd03364">
    <property type="entry name" value="TOPRIM_DnaG_primases"/>
    <property type="match status" value="1"/>
</dbReference>
<dbReference type="InterPro" id="IPR036977">
    <property type="entry name" value="DNA_primase_Znf_CHC2"/>
</dbReference>
<comment type="function">
    <text evidence="12 13">RNA polymerase that catalyzes the synthesis of short RNA molecules used as primers for DNA polymerase during DNA replication.</text>
</comment>
<dbReference type="FunFam" id="3.90.580.10:FF:000001">
    <property type="entry name" value="DNA primase"/>
    <property type="match status" value="1"/>
</dbReference>
<dbReference type="Pfam" id="PF01807">
    <property type="entry name" value="Zn_ribbon_DnaG"/>
    <property type="match status" value="1"/>
</dbReference>
<evidence type="ECO:0000256" key="14">
    <source>
        <dbReference type="PIRSR" id="PIRSR002811-1"/>
    </source>
</evidence>
<dbReference type="GO" id="GO:0008270">
    <property type="term" value="F:zinc ion binding"/>
    <property type="evidence" value="ECO:0007669"/>
    <property type="project" value="UniProtKB-UniRule"/>
</dbReference>
<dbReference type="FunFam" id="3.90.980.10:FF:000001">
    <property type="entry name" value="DNA primase"/>
    <property type="match status" value="1"/>
</dbReference>
<dbReference type="InterPro" id="IPR036185">
    <property type="entry name" value="DNA_heli_DnaB-like_N_sf"/>
</dbReference>
<dbReference type="GO" id="GO:0005737">
    <property type="term" value="C:cytoplasm"/>
    <property type="evidence" value="ECO:0007669"/>
    <property type="project" value="TreeGrafter"/>
</dbReference>
<dbReference type="Proteomes" id="UP000255367">
    <property type="component" value="Unassembled WGS sequence"/>
</dbReference>
<dbReference type="SMART" id="SM00400">
    <property type="entry name" value="ZnF_CHCC"/>
    <property type="match status" value="1"/>
</dbReference>
<dbReference type="GO" id="GO:0006269">
    <property type="term" value="P:DNA replication, synthesis of primer"/>
    <property type="evidence" value="ECO:0007669"/>
    <property type="project" value="UniProtKB-UniRule"/>
</dbReference>
<proteinExistence type="inferred from homology"/>
<dbReference type="Gene3D" id="3.40.1360.10">
    <property type="match status" value="1"/>
</dbReference>
<dbReference type="InterPro" id="IPR037068">
    <property type="entry name" value="DNA_primase_core_N_sf"/>
</dbReference>
<dbReference type="GO" id="GO:0005524">
    <property type="term" value="F:ATP binding"/>
    <property type="evidence" value="ECO:0007669"/>
    <property type="project" value="InterPro"/>
</dbReference>
<keyword evidence="2 12" id="KW-0639">Primosome</keyword>
<dbReference type="EC" id="2.7.7.101" evidence="12"/>
<accession>A0A380NPJ3</accession>
<dbReference type="InterPro" id="IPR016136">
    <property type="entry name" value="DNA_helicase_N/primase_C"/>
</dbReference>
<keyword evidence="1 12" id="KW-0240">DNA-directed RNA polymerase</keyword>
<dbReference type="InterPro" id="IPR006171">
    <property type="entry name" value="TOPRIM_dom"/>
</dbReference>
<dbReference type="PANTHER" id="PTHR30313">
    <property type="entry name" value="DNA PRIMASE"/>
    <property type="match status" value="1"/>
</dbReference>
<dbReference type="InterPro" id="IPR002694">
    <property type="entry name" value="Znf_CHC2"/>
</dbReference>
<evidence type="ECO:0000256" key="4">
    <source>
        <dbReference type="ARBA" id="ARBA00022695"/>
    </source>
</evidence>
<dbReference type="Gene3D" id="3.90.580.10">
    <property type="entry name" value="Zinc finger, CHC2-type domain"/>
    <property type="match status" value="1"/>
</dbReference>